<reference evidence="2 3" key="1">
    <citation type="submission" date="2019-02" db="EMBL/GenBank/DDBJ databases">
        <title>Genomic Encyclopedia of Type Strains, Phase IV (KMG-IV): sequencing the most valuable type-strain genomes for metagenomic binning, comparative biology and taxonomic classification.</title>
        <authorList>
            <person name="Goeker M."/>
        </authorList>
    </citation>
    <scope>NUCLEOTIDE SEQUENCE [LARGE SCALE GENOMIC DNA]</scope>
    <source>
        <strain evidence="2 3">DSM 101727</strain>
    </source>
</reference>
<proteinExistence type="predicted"/>
<comment type="caution">
    <text evidence="2">The sequence shown here is derived from an EMBL/GenBank/DDBJ whole genome shotgun (WGS) entry which is preliminary data.</text>
</comment>
<evidence type="ECO:0000256" key="1">
    <source>
        <dbReference type="SAM" id="SignalP"/>
    </source>
</evidence>
<sequence>MATSLFARRSTARSAALTAAAALALSACGSEQPPPPQGNAAAQNEATVTAPVAVTYDGGIHVLDGKTLTMAKDIRLDGFNRLNPAGDDRHLLVSTSTGFRVLDASRAALTGIEVKAAKPGHVVRHAGKTVLFADGTGEITVAEPAALGSGKLPALRHRTPQAHHGVAVELANGELVTTIGNEDSRPGIVVLNRDGKEIARNEQCPGVHGEATARGETVVIGCETGALIYRNGTITKVTSPDPYGRIGNQAGSEHSPITLGDYKIDKEAELERPTRVSLIDTDRATLRHVELGTSYTFRSLARGPHGEGLVLGTDGQIHVIDPVAGTVTRRIPVIGPWQEPLEWQQPRPAIFVRGATAYISDPGKKQIHAVDLASGARTATGTLPGVPNEISGVPA</sequence>
<feature type="signal peptide" evidence="1">
    <location>
        <begin position="1"/>
        <end position="29"/>
    </location>
</feature>
<evidence type="ECO:0000313" key="3">
    <source>
        <dbReference type="Proteomes" id="UP000294257"/>
    </source>
</evidence>
<dbReference type="SUPFAM" id="SSF50969">
    <property type="entry name" value="YVTN repeat-like/Quinoprotein amine dehydrogenase"/>
    <property type="match status" value="1"/>
</dbReference>
<dbReference type="RefSeq" id="WP_130348291.1">
    <property type="nucleotide sequence ID" value="NZ_SGWQ01000015.1"/>
</dbReference>
<dbReference type="EMBL" id="SGWQ01000015">
    <property type="protein sequence ID" value="RZS31138.1"/>
    <property type="molecule type" value="Genomic_DNA"/>
</dbReference>
<dbReference type="InterPro" id="IPR047697">
    <property type="entry name" value="AztD-like"/>
</dbReference>
<dbReference type="AlphaFoldDB" id="A0A4Q7KCE0"/>
<protein>
    <recommendedName>
        <fullName evidence="4">Secreted protein</fullName>
    </recommendedName>
</protein>
<gene>
    <name evidence="2" type="ORF">EV193_11517</name>
</gene>
<dbReference type="NCBIfam" id="NF038015">
    <property type="entry name" value="AztD"/>
    <property type="match status" value="1"/>
</dbReference>
<dbReference type="InterPro" id="IPR011044">
    <property type="entry name" value="Quino_amine_DH_bsu"/>
</dbReference>
<feature type="chain" id="PRO_5039274948" description="Secreted protein" evidence="1">
    <location>
        <begin position="30"/>
        <end position="395"/>
    </location>
</feature>
<organism evidence="2 3">
    <name type="scientific">Herbihabitans rhizosphaerae</name>
    <dbReference type="NCBI Taxonomy" id="1872711"/>
    <lineage>
        <taxon>Bacteria</taxon>
        <taxon>Bacillati</taxon>
        <taxon>Actinomycetota</taxon>
        <taxon>Actinomycetes</taxon>
        <taxon>Pseudonocardiales</taxon>
        <taxon>Pseudonocardiaceae</taxon>
        <taxon>Herbihabitans</taxon>
    </lineage>
</organism>
<dbReference type="OrthoDB" id="3250815at2"/>
<keyword evidence="1" id="KW-0732">Signal</keyword>
<evidence type="ECO:0000313" key="2">
    <source>
        <dbReference type="EMBL" id="RZS31138.1"/>
    </source>
</evidence>
<dbReference type="Proteomes" id="UP000294257">
    <property type="component" value="Unassembled WGS sequence"/>
</dbReference>
<dbReference type="Gene3D" id="2.130.10.10">
    <property type="entry name" value="YVTN repeat-like/Quinoprotein amine dehydrogenase"/>
    <property type="match status" value="1"/>
</dbReference>
<name>A0A4Q7KCE0_9PSEU</name>
<dbReference type="InterPro" id="IPR015943">
    <property type="entry name" value="WD40/YVTN_repeat-like_dom_sf"/>
</dbReference>
<keyword evidence="3" id="KW-1185">Reference proteome</keyword>
<accession>A0A4Q7KCE0</accession>
<evidence type="ECO:0008006" key="4">
    <source>
        <dbReference type="Google" id="ProtNLM"/>
    </source>
</evidence>